<protein>
    <submittedName>
        <fullName evidence="2">Uncharacterized protein</fullName>
    </submittedName>
</protein>
<keyword evidence="1" id="KW-0472">Membrane</keyword>
<organism evidence="2 3">
    <name type="scientific">Mangrovibacterium marinum</name>
    <dbReference type="NCBI Taxonomy" id="1639118"/>
    <lineage>
        <taxon>Bacteria</taxon>
        <taxon>Pseudomonadati</taxon>
        <taxon>Bacteroidota</taxon>
        <taxon>Bacteroidia</taxon>
        <taxon>Marinilabiliales</taxon>
        <taxon>Prolixibacteraceae</taxon>
        <taxon>Mangrovibacterium</taxon>
    </lineage>
</organism>
<sequence length="151" mass="16410">MPTFECISAHFMKTSVIAIYQFTTCLGRSTPLASLFTVRFAVGFSTLRTNDTSILAGLHFFHCSSSFKNSNNSLKSYDNSGKSYDNSLKSYNNSGKSYGNSGKSYGNSGPEYGKIHQSFFLVSGFMVFGGLAGGLVVRLVLLLVACCRRCV</sequence>
<gene>
    <name evidence="2" type="ORF">C8N47_11263</name>
</gene>
<dbReference type="AlphaFoldDB" id="A0A2T5C011"/>
<accession>A0A2T5C011</accession>
<evidence type="ECO:0000313" key="2">
    <source>
        <dbReference type="EMBL" id="PTN07901.1"/>
    </source>
</evidence>
<proteinExistence type="predicted"/>
<keyword evidence="1" id="KW-0812">Transmembrane</keyword>
<evidence type="ECO:0000256" key="1">
    <source>
        <dbReference type="SAM" id="Phobius"/>
    </source>
</evidence>
<dbReference type="Proteomes" id="UP000243525">
    <property type="component" value="Unassembled WGS sequence"/>
</dbReference>
<evidence type="ECO:0000313" key="3">
    <source>
        <dbReference type="Proteomes" id="UP000243525"/>
    </source>
</evidence>
<comment type="caution">
    <text evidence="2">The sequence shown here is derived from an EMBL/GenBank/DDBJ whole genome shotgun (WGS) entry which is preliminary data.</text>
</comment>
<dbReference type="EMBL" id="QAAD01000012">
    <property type="protein sequence ID" value="PTN07901.1"/>
    <property type="molecule type" value="Genomic_DNA"/>
</dbReference>
<feature type="transmembrane region" description="Helical" evidence="1">
    <location>
        <begin position="119"/>
        <end position="145"/>
    </location>
</feature>
<keyword evidence="3" id="KW-1185">Reference proteome</keyword>
<reference evidence="2 3" key="1">
    <citation type="submission" date="2018-04" db="EMBL/GenBank/DDBJ databases">
        <title>Genomic Encyclopedia of Archaeal and Bacterial Type Strains, Phase II (KMG-II): from individual species to whole genera.</title>
        <authorList>
            <person name="Goeker M."/>
        </authorList>
    </citation>
    <scope>NUCLEOTIDE SEQUENCE [LARGE SCALE GENOMIC DNA]</scope>
    <source>
        <strain evidence="2 3">DSM 28823</strain>
    </source>
</reference>
<keyword evidence="1" id="KW-1133">Transmembrane helix</keyword>
<name>A0A2T5C011_9BACT</name>